<dbReference type="EMBL" id="CWKI01000009">
    <property type="protein sequence ID" value="CTR08864.1"/>
    <property type="molecule type" value="Genomic_DNA"/>
</dbReference>
<protein>
    <submittedName>
        <fullName evidence="2 3">LuxR family transcriptional regulator</fullName>
    </submittedName>
</protein>
<reference evidence="2 4" key="1">
    <citation type="submission" date="2015-07" db="EMBL/GenBank/DDBJ databases">
        <authorList>
            <person name="Cajimat M.N.B."/>
            <person name="Milazzo M.L."/>
            <person name="Fulhorst C.F."/>
        </authorList>
    </citation>
    <scope>NUCLEOTIDE SEQUENCE [LARGE SCALE GENOMIC DNA]</scope>
    <source>
        <strain evidence="2">Single colony</strain>
    </source>
</reference>
<dbReference type="Proteomes" id="UP000199069">
    <property type="component" value="Unassembled WGS sequence"/>
</dbReference>
<evidence type="ECO:0000313" key="3">
    <source>
        <dbReference type="EMBL" id="PRQ72437.1"/>
    </source>
</evidence>
<organism evidence="2 4">
    <name type="scientific">Rhodotorula toruloides</name>
    <name type="common">Yeast</name>
    <name type="synonym">Rhodosporidium toruloides</name>
    <dbReference type="NCBI Taxonomy" id="5286"/>
    <lineage>
        <taxon>Eukaryota</taxon>
        <taxon>Fungi</taxon>
        <taxon>Dikarya</taxon>
        <taxon>Basidiomycota</taxon>
        <taxon>Pucciniomycotina</taxon>
        <taxon>Microbotryomycetes</taxon>
        <taxon>Sporidiobolales</taxon>
        <taxon>Sporidiobolaceae</taxon>
        <taxon>Rhodotorula</taxon>
    </lineage>
</organism>
<dbReference type="OrthoDB" id="432970at2759"/>
<dbReference type="EMBL" id="LCTV02000009">
    <property type="protein sequence ID" value="PRQ72437.1"/>
    <property type="molecule type" value="Genomic_DNA"/>
</dbReference>
<dbReference type="Proteomes" id="UP000239560">
    <property type="component" value="Unassembled WGS sequence"/>
</dbReference>
<dbReference type="AlphaFoldDB" id="A0A0K3CGP9"/>
<proteinExistence type="predicted"/>
<sequence length="302" mass="33082">MRASVALESSRIKVSSSQRAQSEAAGEQDEDNSLPRPPFDSDRSLSSIMTSLTARRCIVCDAEASKRCSSCAKAGVDLFFCSLEHFAKASSFLLRPPASFIQAARELSDGPLWKTIVMRLIHLVWGSTKQDYRSLNGLRLRQSVKAIWGFDPAEPDDPGDEANEKACPASLAQELEEMTGMPAENLLDYLETLGEATPDLVPFRDVVVACVDASIACSAWISASERHMFDGKRSFDTMCAWMRRGMDLDDPQLAEVFADDIMAYTLVQQHLWPACDKPAAQAAPAQSKKTKKPKSGAAKLAQ</sequence>
<evidence type="ECO:0000313" key="5">
    <source>
        <dbReference type="Proteomes" id="UP000239560"/>
    </source>
</evidence>
<accession>A0A0K3CGP9</accession>
<evidence type="ECO:0000256" key="1">
    <source>
        <dbReference type="SAM" id="MobiDB-lite"/>
    </source>
</evidence>
<evidence type="ECO:0000313" key="2">
    <source>
        <dbReference type="EMBL" id="CTR08864.1"/>
    </source>
</evidence>
<reference evidence="3 5" key="2">
    <citation type="journal article" date="2018" name="Elife">
        <title>Functional genomics of lipid metabolism in the oleaginous yeast Rhodosporidium toruloides.</title>
        <authorList>
            <person name="Coradetti S.T."/>
            <person name="Pinel D."/>
            <person name="Geiselman G."/>
            <person name="Ito M."/>
            <person name="Mondo S."/>
            <person name="Reilly M.C."/>
            <person name="Cheng Y.F."/>
            <person name="Bauer S."/>
            <person name="Grigoriev I."/>
            <person name="Gladden J.M."/>
            <person name="Simmons B.A."/>
            <person name="Brem R."/>
            <person name="Arkin A.P."/>
            <person name="Skerker J.M."/>
        </authorList>
    </citation>
    <scope>NUCLEOTIDE SEQUENCE [LARGE SCALE GENOMIC DNA]</scope>
    <source>
        <strain evidence="3 5">NBRC 0880</strain>
    </source>
</reference>
<keyword evidence="4" id="KW-1185">Reference proteome</keyword>
<gene>
    <name evidence="2" type="primary">FGENESH: predicted gene_9.71</name>
    <name evidence="3" type="ORF">AAT19DRAFT_16361</name>
    <name evidence="2" type="ORF">BN2166_0047250</name>
</gene>
<feature type="compositionally biased region" description="Low complexity" evidence="1">
    <location>
        <begin position="278"/>
        <end position="287"/>
    </location>
</feature>
<feature type="region of interest" description="Disordered" evidence="1">
    <location>
        <begin position="278"/>
        <end position="302"/>
    </location>
</feature>
<name>A0A0K3CGP9_RHOTO</name>
<feature type="region of interest" description="Disordered" evidence="1">
    <location>
        <begin position="1"/>
        <end position="43"/>
    </location>
</feature>
<evidence type="ECO:0000313" key="4">
    <source>
        <dbReference type="Proteomes" id="UP000199069"/>
    </source>
</evidence>
<feature type="compositionally biased region" description="Polar residues" evidence="1">
    <location>
        <begin position="12"/>
        <end position="21"/>
    </location>
</feature>